<dbReference type="EC" id="2.1.1.137" evidence="4"/>
<comment type="catalytic activity">
    <reaction evidence="8">
        <text>arsenic triglutathione + 3 [thioredoxin]-dithiol + 3 S-adenosyl-L-methionine = trimethylarsine + 3 [thioredoxin]-disulfide + 3 glutathione + 3 S-adenosyl-L-homocysteine + 3 H(+)</text>
        <dbReference type="Rhea" id="RHEA:69432"/>
        <dbReference type="Rhea" id="RHEA-COMP:10698"/>
        <dbReference type="Rhea" id="RHEA-COMP:10700"/>
        <dbReference type="ChEBI" id="CHEBI:15378"/>
        <dbReference type="ChEBI" id="CHEBI:27130"/>
        <dbReference type="ChEBI" id="CHEBI:29950"/>
        <dbReference type="ChEBI" id="CHEBI:50058"/>
        <dbReference type="ChEBI" id="CHEBI:57856"/>
        <dbReference type="ChEBI" id="CHEBI:57925"/>
        <dbReference type="ChEBI" id="CHEBI:59789"/>
        <dbReference type="ChEBI" id="CHEBI:183640"/>
        <dbReference type="EC" id="2.1.1.137"/>
    </reaction>
</comment>
<proteinExistence type="inferred from homology"/>
<evidence type="ECO:0000256" key="2">
    <source>
        <dbReference type="ARBA" id="ARBA00022691"/>
    </source>
</evidence>
<dbReference type="GO" id="GO:0030791">
    <property type="term" value="F:arsenite methyltransferase activity"/>
    <property type="evidence" value="ECO:0007669"/>
    <property type="project" value="UniProtKB-EC"/>
</dbReference>
<dbReference type="AlphaFoldDB" id="A0A410JX75"/>
<dbReference type="KEGG" id="gtl:EP073_04190"/>
<name>A0A410JX75_9BACT</name>
<dbReference type="SUPFAM" id="SSF53335">
    <property type="entry name" value="S-adenosyl-L-methionine-dependent methyltransferases"/>
    <property type="match status" value="1"/>
</dbReference>
<gene>
    <name evidence="10" type="ORF">EP073_04190</name>
</gene>
<evidence type="ECO:0000256" key="3">
    <source>
        <dbReference type="ARBA" id="ARBA00034487"/>
    </source>
</evidence>
<protein>
    <recommendedName>
        <fullName evidence="5">Arsenite methyltransferase</fullName>
        <ecNumber evidence="4">2.1.1.137</ecNumber>
    </recommendedName>
</protein>
<dbReference type="CDD" id="cd02440">
    <property type="entry name" value="AdoMet_MTases"/>
    <property type="match status" value="1"/>
</dbReference>
<accession>A0A410JX75</accession>
<evidence type="ECO:0000259" key="9">
    <source>
        <dbReference type="Pfam" id="PF13847"/>
    </source>
</evidence>
<keyword evidence="2" id="KW-0949">S-adenosyl-L-methionine</keyword>
<keyword evidence="1 10" id="KW-0808">Transferase</keyword>
<evidence type="ECO:0000256" key="1">
    <source>
        <dbReference type="ARBA" id="ARBA00022679"/>
    </source>
</evidence>
<dbReference type="Gene3D" id="3.40.50.150">
    <property type="entry name" value="Vaccinia Virus protein VP39"/>
    <property type="match status" value="1"/>
</dbReference>
<keyword evidence="11" id="KW-1185">Reference proteome</keyword>
<evidence type="ECO:0000256" key="4">
    <source>
        <dbReference type="ARBA" id="ARBA00034521"/>
    </source>
</evidence>
<feature type="domain" description="Methyltransferase" evidence="9">
    <location>
        <begin position="81"/>
        <end position="226"/>
    </location>
</feature>
<sequence>MNQSGKDGIRAAVRNNYRKFAVAEPAGCGCETESCCGSGKAANAESISVVLGYSAEELASIPESANLGLGCGNPIAEAELKQGETVLDLGSGGGIDCFLASRAVGAEGRVIGVDMTPEMVSKARKTAEESGFNNVDFRLGEIENLPAGDSTVDAVISNCVINLSPDKEKVFRECFRVLKKGGRIAVSDIVATAALPDDVKNNLAMYTGCMAGASHIKDLEEMMRRSGFHGISIKPKGESREFISEWSPGSSIEDYVVSAVVKAVK</sequence>
<dbReference type="InterPro" id="IPR026669">
    <property type="entry name" value="Arsenite_MeTrfase-like"/>
</dbReference>
<comment type="similarity">
    <text evidence="3">Belongs to the methyltransferase superfamily. Arsenite methyltransferase family.</text>
</comment>
<organism evidence="10 11">
    <name type="scientific">Geovibrio thiophilus</name>
    <dbReference type="NCBI Taxonomy" id="139438"/>
    <lineage>
        <taxon>Bacteria</taxon>
        <taxon>Pseudomonadati</taxon>
        <taxon>Deferribacterota</taxon>
        <taxon>Deferribacteres</taxon>
        <taxon>Deferribacterales</taxon>
        <taxon>Geovibrionaceae</taxon>
        <taxon>Geovibrio</taxon>
    </lineage>
</organism>
<evidence type="ECO:0000313" key="11">
    <source>
        <dbReference type="Proteomes" id="UP000287502"/>
    </source>
</evidence>
<dbReference type="OrthoDB" id="9765084at2"/>
<comment type="catalytic activity">
    <reaction evidence="6">
        <text>arsenic triglutathione + [thioredoxin]-dithiol + S-adenosyl-L-methionine + 2 H2O = methylarsonous acid + [thioredoxin]-disulfide + 3 glutathione + S-adenosyl-L-homocysteine + H(+)</text>
        <dbReference type="Rhea" id="RHEA:69460"/>
        <dbReference type="Rhea" id="RHEA-COMP:10698"/>
        <dbReference type="Rhea" id="RHEA-COMP:10700"/>
        <dbReference type="ChEBI" id="CHEBI:15377"/>
        <dbReference type="ChEBI" id="CHEBI:15378"/>
        <dbReference type="ChEBI" id="CHEBI:17826"/>
        <dbReference type="ChEBI" id="CHEBI:29950"/>
        <dbReference type="ChEBI" id="CHEBI:50058"/>
        <dbReference type="ChEBI" id="CHEBI:57856"/>
        <dbReference type="ChEBI" id="CHEBI:57925"/>
        <dbReference type="ChEBI" id="CHEBI:59789"/>
        <dbReference type="ChEBI" id="CHEBI:183640"/>
        <dbReference type="EC" id="2.1.1.137"/>
    </reaction>
</comment>
<dbReference type="NCBIfam" id="NF008823">
    <property type="entry name" value="PRK11873.1"/>
    <property type="match status" value="1"/>
</dbReference>
<dbReference type="InterPro" id="IPR025714">
    <property type="entry name" value="Methyltranfer_dom"/>
</dbReference>
<evidence type="ECO:0000256" key="6">
    <source>
        <dbReference type="ARBA" id="ARBA00047941"/>
    </source>
</evidence>
<dbReference type="Pfam" id="PF13847">
    <property type="entry name" value="Methyltransf_31"/>
    <property type="match status" value="1"/>
</dbReference>
<dbReference type="Proteomes" id="UP000287502">
    <property type="component" value="Chromosome"/>
</dbReference>
<evidence type="ECO:0000256" key="5">
    <source>
        <dbReference type="ARBA" id="ARBA00034545"/>
    </source>
</evidence>
<keyword evidence="10" id="KW-0489">Methyltransferase</keyword>
<comment type="catalytic activity">
    <reaction evidence="7">
        <text>arsenic triglutathione + 2 [thioredoxin]-dithiol + 2 S-adenosyl-L-methionine + H2O = dimethylarsinous acid + 2 [thioredoxin]-disulfide + 3 glutathione + 2 S-adenosyl-L-homocysteine + 2 H(+)</text>
        <dbReference type="Rhea" id="RHEA:69464"/>
        <dbReference type="Rhea" id="RHEA-COMP:10698"/>
        <dbReference type="Rhea" id="RHEA-COMP:10700"/>
        <dbReference type="ChEBI" id="CHEBI:15377"/>
        <dbReference type="ChEBI" id="CHEBI:15378"/>
        <dbReference type="ChEBI" id="CHEBI:23808"/>
        <dbReference type="ChEBI" id="CHEBI:29950"/>
        <dbReference type="ChEBI" id="CHEBI:50058"/>
        <dbReference type="ChEBI" id="CHEBI:57856"/>
        <dbReference type="ChEBI" id="CHEBI:57925"/>
        <dbReference type="ChEBI" id="CHEBI:59789"/>
        <dbReference type="ChEBI" id="CHEBI:183640"/>
        <dbReference type="EC" id="2.1.1.137"/>
    </reaction>
</comment>
<reference evidence="10 11" key="1">
    <citation type="submission" date="2019-01" db="EMBL/GenBank/DDBJ databases">
        <title>Geovibrio thiophilus DSM 11263, complete genome.</title>
        <authorList>
            <person name="Spring S."/>
            <person name="Bunk B."/>
            <person name="Sproer C."/>
        </authorList>
    </citation>
    <scope>NUCLEOTIDE SEQUENCE [LARGE SCALE GENOMIC DNA]</scope>
    <source>
        <strain evidence="10 11">DSM 11263</strain>
    </source>
</reference>
<evidence type="ECO:0000313" key="10">
    <source>
        <dbReference type="EMBL" id="QAR32635.1"/>
    </source>
</evidence>
<dbReference type="GO" id="GO:0032259">
    <property type="term" value="P:methylation"/>
    <property type="evidence" value="ECO:0007669"/>
    <property type="project" value="UniProtKB-KW"/>
</dbReference>
<dbReference type="PANTHER" id="PTHR43675:SF8">
    <property type="entry name" value="ARSENITE METHYLTRANSFERASE"/>
    <property type="match status" value="1"/>
</dbReference>
<dbReference type="PANTHER" id="PTHR43675">
    <property type="entry name" value="ARSENITE METHYLTRANSFERASE"/>
    <property type="match status" value="1"/>
</dbReference>
<dbReference type="EMBL" id="CP035108">
    <property type="protein sequence ID" value="QAR32635.1"/>
    <property type="molecule type" value="Genomic_DNA"/>
</dbReference>
<evidence type="ECO:0000256" key="7">
    <source>
        <dbReference type="ARBA" id="ARBA00047943"/>
    </source>
</evidence>
<evidence type="ECO:0000256" key="8">
    <source>
        <dbReference type="ARBA" id="ARBA00048428"/>
    </source>
</evidence>
<dbReference type="InterPro" id="IPR029063">
    <property type="entry name" value="SAM-dependent_MTases_sf"/>
</dbReference>
<dbReference type="RefSeq" id="WP_128465922.1">
    <property type="nucleotide sequence ID" value="NZ_CP035108.1"/>
</dbReference>